<dbReference type="PRINTS" id="PR00412">
    <property type="entry name" value="EPOXHYDRLASE"/>
</dbReference>
<dbReference type="InterPro" id="IPR029058">
    <property type="entry name" value="AB_hydrolase_fold"/>
</dbReference>
<dbReference type="Proteomes" id="UP001500967">
    <property type="component" value="Unassembled WGS sequence"/>
</dbReference>
<evidence type="ECO:0000259" key="4">
    <source>
        <dbReference type="Pfam" id="PF06441"/>
    </source>
</evidence>
<dbReference type="Pfam" id="PF06441">
    <property type="entry name" value="EHN"/>
    <property type="match status" value="1"/>
</dbReference>
<keyword evidence="3 5" id="KW-0378">Hydrolase</keyword>
<protein>
    <submittedName>
        <fullName evidence="5">Epoxide hydrolase</fullName>
    </submittedName>
</protein>
<evidence type="ECO:0000256" key="1">
    <source>
        <dbReference type="ARBA" id="ARBA00010088"/>
    </source>
</evidence>
<dbReference type="RefSeq" id="WP_344648201.1">
    <property type="nucleotide sequence ID" value="NZ_BAAAGX010000007.1"/>
</dbReference>
<dbReference type="InterPro" id="IPR010497">
    <property type="entry name" value="Epoxide_hydro_N"/>
</dbReference>
<sequence>MIAEFRIDVPGTDLDDLSDRLARTRWTPSLPGPGWQRGVPVDYLRHLAGYWAHGYDWRAAEAELNTHPQYTTDIDGQRLHFLHVRSPRADALPLLLVHGWPGSVVEFLDVLGPLREDFHLVVPSLPGFGFSGPLSGPGWGIERIADAFADLMGRLGYPRYGVQGGDFGAVIAPALGRRHPGNVAGVHVNAATAGFMAPGRVEPDDSFTAPERARLALSRRYRREGNGYFTQQATRPQTLAYGLHDSPVGQLAWIVEKFYEWTHGEGIPVDRERLLTNVMVYWLTGTAGSSANLYYEVLHTAGSHPAEKSPVPTGVAVFAEDMAIRRFAEQRNTITHWTDFDTGGHFAALEVPDLLVADIRAFFSTL</sequence>
<evidence type="ECO:0000313" key="6">
    <source>
        <dbReference type="Proteomes" id="UP001500967"/>
    </source>
</evidence>
<keyword evidence="2" id="KW-0058">Aromatic hydrocarbons catabolism</keyword>
<comment type="similarity">
    <text evidence="1">Belongs to the peptidase S33 family.</text>
</comment>
<proteinExistence type="inferred from homology"/>
<evidence type="ECO:0000313" key="5">
    <source>
        <dbReference type="EMBL" id="GAA0232382.1"/>
    </source>
</evidence>
<comment type="caution">
    <text evidence="5">The sequence shown here is derived from an EMBL/GenBank/DDBJ whole genome shotgun (WGS) entry which is preliminary data.</text>
</comment>
<reference evidence="5 6" key="1">
    <citation type="journal article" date="2019" name="Int. J. Syst. Evol. Microbiol.">
        <title>The Global Catalogue of Microorganisms (GCM) 10K type strain sequencing project: providing services to taxonomists for standard genome sequencing and annotation.</title>
        <authorList>
            <consortium name="The Broad Institute Genomics Platform"/>
            <consortium name="The Broad Institute Genome Sequencing Center for Infectious Disease"/>
            <person name="Wu L."/>
            <person name="Ma J."/>
        </authorList>
    </citation>
    <scope>NUCLEOTIDE SEQUENCE [LARGE SCALE GENOMIC DNA]</scope>
    <source>
        <strain evidence="5 6">JCM 10425</strain>
    </source>
</reference>
<dbReference type="EMBL" id="BAAAGX010000007">
    <property type="protein sequence ID" value="GAA0232382.1"/>
    <property type="molecule type" value="Genomic_DNA"/>
</dbReference>
<name>A0ABN0TX30_9ACTN</name>
<organism evidence="5 6">
    <name type="scientific">Cryptosporangium japonicum</name>
    <dbReference type="NCBI Taxonomy" id="80872"/>
    <lineage>
        <taxon>Bacteria</taxon>
        <taxon>Bacillati</taxon>
        <taxon>Actinomycetota</taxon>
        <taxon>Actinomycetes</taxon>
        <taxon>Cryptosporangiales</taxon>
        <taxon>Cryptosporangiaceae</taxon>
        <taxon>Cryptosporangium</taxon>
    </lineage>
</organism>
<keyword evidence="6" id="KW-1185">Reference proteome</keyword>
<dbReference type="GO" id="GO:0016787">
    <property type="term" value="F:hydrolase activity"/>
    <property type="evidence" value="ECO:0007669"/>
    <property type="project" value="UniProtKB-KW"/>
</dbReference>
<feature type="domain" description="Epoxide hydrolase N-terminal" evidence="4">
    <location>
        <begin position="3"/>
        <end position="107"/>
    </location>
</feature>
<evidence type="ECO:0000256" key="3">
    <source>
        <dbReference type="ARBA" id="ARBA00022801"/>
    </source>
</evidence>
<accession>A0ABN0TX30</accession>
<gene>
    <name evidence="5" type="ORF">GCM10009539_17180</name>
</gene>
<dbReference type="InterPro" id="IPR000639">
    <property type="entry name" value="Epox_hydrolase-like"/>
</dbReference>
<dbReference type="PANTHER" id="PTHR21661:SF35">
    <property type="entry name" value="EPOXIDE HYDROLASE"/>
    <property type="match status" value="1"/>
</dbReference>
<evidence type="ECO:0000256" key="2">
    <source>
        <dbReference type="ARBA" id="ARBA00022797"/>
    </source>
</evidence>
<dbReference type="Gene3D" id="3.40.50.1820">
    <property type="entry name" value="alpha/beta hydrolase"/>
    <property type="match status" value="1"/>
</dbReference>
<dbReference type="SUPFAM" id="SSF53474">
    <property type="entry name" value="alpha/beta-Hydrolases"/>
    <property type="match status" value="1"/>
</dbReference>
<dbReference type="PIRSF" id="PIRSF001112">
    <property type="entry name" value="Epoxide_hydrolase"/>
    <property type="match status" value="1"/>
</dbReference>
<dbReference type="InterPro" id="IPR016292">
    <property type="entry name" value="Epoxide_hydrolase"/>
</dbReference>
<dbReference type="PANTHER" id="PTHR21661">
    <property type="entry name" value="EPOXIDE HYDROLASE 1-RELATED"/>
    <property type="match status" value="1"/>
</dbReference>